<protein>
    <submittedName>
        <fullName evidence="2">Uncharacterized protein</fullName>
    </submittedName>
</protein>
<name>A0A6A4JAC6_APOLU</name>
<dbReference type="PROSITE" id="PS50017">
    <property type="entry name" value="DEATH_DOMAIN"/>
    <property type="match status" value="1"/>
</dbReference>
<feature type="region of interest" description="Disordered" evidence="1">
    <location>
        <begin position="1090"/>
        <end position="1181"/>
    </location>
</feature>
<feature type="compositionally biased region" description="Polar residues" evidence="1">
    <location>
        <begin position="1398"/>
        <end position="1407"/>
    </location>
</feature>
<comment type="caution">
    <text evidence="2">The sequence shown here is derived from an EMBL/GenBank/DDBJ whole genome shotgun (WGS) entry which is preliminary data.</text>
</comment>
<feature type="region of interest" description="Disordered" evidence="1">
    <location>
        <begin position="912"/>
        <end position="938"/>
    </location>
</feature>
<feature type="compositionally biased region" description="Polar residues" evidence="1">
    <location>
        <begin position="917"/>
        <end position="938"/>
    </location>
</feature>
<feature type="compositionally biased region" description="Basic and acidic residues" evidence="1">
    <location>
        <begin position="1148"/>
        <end position="1161"/>
    </location>
</feature>
<gene>
    <name evidence="2" type="ORF">GE061_019379</name>
</gene>
<keyword evidence="3" id="KW-1185">Reference proteome</keyword>
<proteinExistence type="predicted"/>
<evidence type="ECO:0000313" key="2">
    <source>
        <dbReference type="EMBL" id="KAF6205212.1"/>
    </source>
</evidence>
<dbReference type="SUPFAM" id="SSF47986">
    <property type="entry name" value="DEATH domain"/>
    <property type="match status" value="1"/>
</dbReference>
<dbReference type="Gene3D" id="1.10.533.10">
    <property type="entry name" value="Death Domain, Fas"/>
    <property type="match status" value="1"/>
</dbReference>
<sequence length="2047" mass="228738">MSCPGELDSALSRLKSFDFKQSGKPEDLLDLIKYLDLLLVTSDGIALLKQQNKNFEIVLPVFTRVIYCGDLNVAKCFFKYFEVVTDIFRSKLPKIKKGEWWKKFELEHLVKSIPKLTEKISSSDESWVEIWSFTANLIVSDTALSTVPLNTLLSISETSFRKGKEHPEILDQAWKCWVALIDAFGRSPKILLPSKTLNLLLKPLLACYSVSKLRITTWVHLIEVKGIPAADETVKQLVESFCKAMFKASGEKAISRHLPGECAEALTKLLSYDKVVEQGLEEIVSVFGACLSSRPAAGSIEKLTCTLIKVINDCEDEGLSFKLWKSLFEQYKSCNESPILSQACQIIFTEVNFQRWVDSGTVDVKDMNELMESSDFRSKVLLRSVTLLSSSSDDESDNPKKKNKKGSPEAIWSSYLEAYLAWWSNQSPPTPKENDKNSPECLSSLRDGNDFKAMLALVLYPIHQNSWNPATSKTWAMACETCHKHRLLQLMIKQIFDTLEGQQSQVAKSIEVLNILFGIDSTFCKGSIKILESLVPRMYSMESKSIMDLLNLCEIAVSSNELTPVIGKILKNVFEIANSESDQLNAHKIRTKAGKISRKVEQFNSEKDKPVKSPRTPFRTQSNFLQRLAKAEEKNKNKNTFLSSMFSPTDKNKNDEKVEDENGISELSPQDTSLENINTKFTDELSTKKSSKLLDDSENVPIIMPLMSPSMLKENLSSLNDEKNEREVIVAEKENVIVPSSTTSLTISSPANKMKITNARELKVVDASSPTMVKKAKPLAGQKVTPKKATPSKVSYFDDDANDCVMVPPKPKTTPLTEHQMEMMTKRRTDIPAMYQDLSQDTQISNGPSAIVQEMTNGVSPMETEDIVQATPSPEPAPSLMTPERSKNASKTNSAKKLDFNSLVSTCKELDGIVSHDPSSSLPLTNDPRSTEELVSTSDQGMTGIMAEANTHATDVEHSERSDHEEQKELVSGTEHCDNKSQVEKLILNDIEQSLNTPKKEKQPGEEKSKRKRKSEPVKFSPKQTRSKKSLNKTITPDAKLSKSSACESSSKCANDRLVCSKEAVEVKKSDQELNEKMNDLPVSTNSVEVLTNDTGNCPPDVASEESVAISLSETDKKSRSISEITEDLESTPTPRKRKCEDALSSEGPKKLKPSDDETPSKKVSSCKKKRKPFKLSSGNNNLENWLVKTERVPNSATSLTTVVKNEENNSEEIMSSDPLAADLPAAVADSIDLNNSEEIVPSTQELDSTSLLDSAKSILSSKIKDELQEQEVVSNGDKVVSNVGNKDDDCEEYKEPCIDGIKEEPIPDLENNTSSPEPSEESSKKNGNSVLQELALESPNDDDVDFIICSPTKRHKRASSVMRGEGDTYLTREKFLSDGLEDVEDESSKRSLRNRGRNSSPSTQSRRSLHAPGGRSARMLRLAASSTLQEEENGVMVTPVRKRENIVPMTYGENWPTGPTEDWVACVPCTPYSSPFRGVLKKTPLRADEGQVTPQRCPQGSFASPLLSSPRRKRVVFLDPPVTKGLIYERDSPFGALHLADVPQGSPYPTWKGHENLPAKLTSLTVPESVPDNSNAVVVNHVDLITSNTVSEEVHKHIDGSSKPEEIPVTKSIVTPSNDLEYRRFKDKYSLEDGFIEQYSQLSLLIRSLIFQCFENSDMEETVDEWKLSDCRKVCGLSHDFLCLVKNERGQSLIDIFKAVNLIPAIVEEKVTASEESQTDPTSVPTSHSTSQTELQTCSVASNTIALDSTDSSTQADQELPTPGEVLPILERLGCRKTLEYCSEYLKILSTVQDMTKRVEVITSVSLRINAVAMAWVTTKLFLEDYPKIKEDIINLSDVDRETNNGDYMNKLQLFKEQIGEKIHSVRQLDAANDLYTLLHLLEKRLLLGWFNVEPLTDVTKIFGMDETNTFNDLMVYRTKLNNFKRSNPQIFTSPPYDPDIFLQVPPNREVLPTKVYETICNLLGSDWRSFGREMVNENYATEGQLDALKRDTRLTNKEATRQLLDLFLNGGDKRSKRSQLSKLFQLIHRNDIDEEMEVMLLDGNM</sequence>
<feature type="compositionally biased region" description="Polar residues" evidence="1">
    <location>
        <begin position="640"/>
        <end position="649"/>
    </location>
</feature>
<evidence type="ECO:0000256" key="1">
    <source>
        <dbReference type="SAM" id="MobiDB-lite"/>
    </source>
</evidence>
<feature type="region of interest" description="Disordered" evidence="1">
    <location>
        <begin position="868"/>
        <end position="894"/>
    </location>
</feature>
<feature type="compositionally biased region" description="Basic and acidic residues" evidence="1">
    <location>
        <begin position="998"/>
        <end position="1009"/>
    </location>
</feature>
<dbReference type="Proteomes" id="UP000466442">
    <property type="component" value="Linkage Group LG9"/>
</dbReference>
<feature type="compositionally biased region" description="Polar residues" evidence="1">
    <location>
        <begin position="1715"/>
        <end position="1736"/>
    </location>
</feature>
<dbReference type="InterPro" id="IPR011029">
    <property type="entry name" value="DEATH-like_dom_sf"/>
</dbReference>
<accession>A0A6A4JAC6</accession>
<dbReference type="OrthoDB" id="6614795at2759"/>
<feature type="region of interest" description="Disordered" evidence="1">
    <location>
        <begin position="636"/>
        <end position="670"/>
    </location>
</feature>
<evidence type="ECO:0000313" key="3">
    <source>
        <dbReference type="Proteomes" id="UP000466442"/>
    </source>
</evidence>
<feature type="region of interest" description="Disordered" evidence="1">
    <location>
        <begin position="1299"/>
        <end position="1329"/>
    </location>
</feature>
<organism evidence="2 3">
    <name type="scientific">Apolygus lucorum</name>
    <name type="common">Small green plant bug</name>
    <name type="synonym">Lygocoris lucorum</name>
    <dbReference type="NCBI Taxonomy" id="248454"/>
    <lineage>
        <taxon>Eukaryota</taxon>
        <taxon>Metazoa</taxon>
        <taxon>Ecdysozoa</taxon>
        <taxon>Arthropoda</taxon>
        <taxon>Hexapoda</taxon>
        <taxon>Insecta</taxon>
        <taxon>Pterygota</taxon>
        <taxon>Neoptera</taxon>
        <taxon>Paraneoptera</taxon>
        <taxon>Hemiptera</taxon>
        <taxon>Heteroptera</taxon>
        <taxon>Panheteroptera</taxon>
        <taxon>Cimicomorpha</taxon>
        <taxon>Miridae</taxon>
        <taxon>Mirini</taxon>
        <taxon>Apolygus</taxon>
    </lineage>
</organism>
<dbReference type="EMBL" id="WIXP02000009">
    <property type="protein sequence ID" value="KAF6205212.1"/>
    <property type="molecule type" value="Genomic_DNA"/>
</dbReference>
<dbReference type="InterPro" id="IPR000488">
    <property type="entry name" value="Death_dom"/>
</dbReference>
<dbReference type="CDD" id="cd01670">
    <property type="entry name" value="Death"/>
    <property type="match status" value="1"/>
</dbReference>
<reference evidence="2" key="1">
    <citation type="journal article" date="2021" name="Mol. Ecol. Resour.">
        <title>Apolygus lucorum genome provides insights into omnivorousness and mesophyll feeding.</title>
        <authorList>
            <person name="Liu Y."/>
            <person name="Liu H."/>
            <person name="Wang H."/>
            <person name="Huang T."/>
            <person name="Liu B."/>
            <person name="Yang B."/>
            <person name="Yin L."/>
            <person name="Li B."/>
            <person name="Zhang Y."/>
            <person name="Zhang S."/>
            <person name="Jiang F."/>
            <person name="Zhang X."/>
            <person name="Ren Y."/>
            <person name="Wang B."/>
            <person name="Wang S."/>
            <person name="Lu Y."/>
            <person name="Wu K."/>
            <person name="Fan W."/>
            <person name="Wang G."/>
        </authorList>
    </citation>
    <scope>NUCLEOTIDE SEQUENCE</scope>
    <source>
        <strain evidence="2">12Hb</strain>
    </source>
</reference>
<feature type="region of interest" description="Disordered" evidence="1">
    <location>
        <begin position="1713"/>
        <end position="1736"/>
    </location>
</feature>
<feature type="region of interest" description="Disordered" evidence="1">
    <location>
        <begin position="991"/>
        <end position="1053"/>
    </location>
</feature>
<feature type="compositionally biased region" description="Basic residues" evidence="1">
    <location>
        <begin position="1165"/>
        <end position="1174"/>
    </location>
</feature>
<feature type="compositionally biased region" description="Low complexity" evidence="1">
    <location>
        <begin position="1042"/>
        <end position="1053"/>
    </location>
</feature>
<feature type="region of interest" description="Disordered" evidence="1">
    <location>
        <begin position="954"/>
        <end position="979"/>
    </location>
</feature>
<feature type="region of interest" description="Disordered" evidence="1">
    <location>
        <begin position="1381"/>
        <end position="1417"/>
    </location>
</feature>
<dbReference type="GO" id="GO:0007165">
    <property type="term" value="P:signal transduction"/>
    <property type="evidence" value="ECO:0007669"/>
    <property type="project" value="InterPro"/>
</dbReference>